<dbReference type="SUPFAM" id="SSF49899">
    <property type="entry name" value="Concanavalin A-like lectins/glucanases"/>
    <property type="match status" value="1"/>
</dbReference>
<keyword evidence="3" id="KW-0732">Signal</keyword>
<feature type="domain" description="Legume lectin" evidence="4">
    <location>
        <begin position="35"/>
        <end position="221"/>
    </location>
</feature>
<evidence type="ECO:0000256" key="3">
    <source>
        <dbReference type="SAM" id="SignalP"/>
    </source>
</evidence>
<dbReference type="InterPro" id="IPR001220">
    <property type="entry name" value="Legume_lectin_dom"/>
</dbReference>
<evidence type="ECO:0000313" key="5">
    <source>
        <dbReference type="EMBL" id="KAG5529899.1"/>
    </source>
</evidence>
<evidence type="ECO:0000256" key="2">
    <source>
        <dbReference type="ARBA" id="ARBA00022734"/>
    </source>
</evidence>
<protein>
    <recommendedName>
        <fullName evidence="4">Legume lectin domain-containing protein</fullName>
    </recommendedName>
</protein>
<feature type="signal peptide" evidence="3">
    <location>
        <begin position="1"/>
        <end position="27"/>
    </location>
</feature>
<keyword evidence="6" id="KW-1185">Reference proteome</keyword>
<reference evidence="5" key="1">
    <citation type="submission" date="2020-08" db="EMBL/GenBank/DDBJ databases">
        <title>Plant Genome Project.</title>
        <authorList>
            <person name="Zhang R.-G."/>
        </authorList>
    </citation>
    <scope>NUCLEOTIDE SEQUENCE</scope>
    <source>
        <strain evidence="5">WSP0</strain>
        <tissue evidence="5">Leaf</tissue>
    </source>
</reference>
<evidence type="ECO:0000313" key="6">
    <source>
        <dbReference type="Proteomes" id="UP000823749"/>
    </source>
</evidence>
<dbReference type="EMBL" id="JACTNZ010000010">
    <property type="protein sequence ID" value="KAG5529899.1"/>
    <property type="molecule type" value="Genomic_DNA"/>
</dbReference>
<proteinExistence type="inferred from homology"/>
<dbReference type="Gene3D" id="2.60.120.200">
    <property type="match status" value="1"/>
</dbReference>
<dbReference type="AlphaFoldDB" id="A0AAV6IR07"/>
<dbReference type="CDD" id="cd06899">
    <property type="entry name" value="lectin_legume_LecRK_Arcelin_ConA"/>
    <property type="match status" value="1"/>
</dbReference>
<dbReference type="Pfam" id="PF00139">
    <property type="entry name" value="Lectin_legB"/>
    <property type="match status" value="1"/>
</dbReference>
<comment type="caution">
    <text evidence="5">The sequence shown here is derived from an EMBL/GenBank/DDBJ whole genome shotgun (WGS) entry which is preliminary data.</text>
</comment>
<organism evidence="5 6">
    <name type="scientific">Rhododendron griersonianum</name>
    <dbReference type="NCBI Taxonomy" id="479676"/>
    <lineage>
        <taxon>Eukaryota</taxon>
        <taxon>Viridiplantae</taxon>
        <taxon>Streptophyta</taxon>
        <taxon>Embryophyta</taxon>
        <taxon>Tracheophyta</taxon>
        <taxon>Spermatophyta</taxon>
        <taxon>Magnoliopsida</taxon>
        <taxon>eudicotyledons</taxon>
        <taxon>Gunneridae</taxon>
        <taxon>Pentapetalae</taxon>
        <taxon>asterids</taxon>
        <taxon>Ericales</taxon>
        <taxon>Ericaceae</taxon>
        <taxon>Ericoideae</taxon>
        <taxon>Rhodoreae</taxon>
        <taxon>Rhododendron</taxon>
    </lineage>
</organism>
<dbReference type="GO" id="GO:0030246">
    <property type="term" value="F:carbohydrate binding"/>
    <property type="evidence" value="ECO:0007669"/>
    <property type="project" value="UniProtKB-KW"/>
</dbReference>
<dbReference type="Proteomes" id="UP000823749">
    <property type="component" value="Chromosome 10"/>
</dbReference>
<dbReference type="PANTHER" id="PTHR32401">
    <property type="entry name" value="CONCANAVALIN A-LIKE LECTIN FAMILY PROTEIN"/>
    <property type="match status" value="1"/>
</dbReference>
<dbReference type="PANTHER" id="PTHR32401:SF48">
    <property type="entry name" value="LEGUME LECTIN DOMAIN-CONTAINING PROTEIN"/>
    <property type="match status" value="1"/>
</dbReference>
<name>A0AAV6IR07_9ERIC</name>
<accession>A0AAV6IR07</accession>
<feature type="chain" id="PRO_5043831888" description="Legume lectin domain-containing protein" evidence="3">
    <location>
        <begin position="28"/>
        <end position="330"/>
    </location>
</feature>
<dbReference type="InterPro" id="IPR013320">
    <property type="entry name" value="ConA-like_dom_sf"/>
</dbReference>
<evidence type="ECO:0000259" key="4">
    <source>
        <dbReference type="Pfam" id="PF00139"/>
    </source>
</evidence>
<evidence type="ECO:0000256" key="1">
    <source>
        <dbReference type="ARBA" id="ARBA00007606"/>
    </source>
</evidence>
<sequence length="330" mass="35602">MEPPANPIPAVVLLLSLLAVAAPPVSARLKTCTITYDDFNNSNSNTEKLYLAGNDSTVASGALHVTLESDYSPPTNQSGRILYDKSFKLWEGRNDPYSDRVASFNTSFLVNFDQKIGFPTHGEGLTFVVAPDLNLPLNSFGGYLGLTNFTTDGNVSNQIIAIELDTFQEYFDPDSNHVGLNINSVISGTTTSLTPLGFELVAPYGTHNFFNVWVQYDGIKKVSGSVINIASQECHGYNSESDDSFEQEDIEIPPGGLPAQSHTEPQCGATLISERVTRSTPHPSMESQASLPLIAQPHNQVLPENNGAVCFYILMLTAVAAVVCCSNSNS</sequence>
<comment type="similarity">
    <text evidence="1">Belongs to the leguminous lectin family.</text>
</comment>
<gene>
    <name evidence="5" type="ORF">RHGRI_030319</name>
</gene>
<dbReference type="InterPro" id="IPR050258">
    <property type="entry name" value="Leguminous_Lectin"/>
</dbReference>
<keyword evidence="2" id="KW-0430">Lectin</keyword>